<accession>A0A8W7PZ13</accession>
<dbReference type="Proteomes" id="UP000075882">
    <property type="component" value="Unassembled WGS sequence"/>
</dbReference>
<proteinExistence type="predicted"/>
<sequence length="178" mass="19191">MAFPGSFDESREQGAMKAQCNSTPGAVKLSVYGRESLRISHPFGYSRSSKNSSICAIVYTRDWVRASTSFGFQNSGDGSSQASDGLVICSARITLPLSANAPRSSPIAYTFKAFTLPAQAPASEMTRFMYFAFHWASYGAPTIDLSRTYPFETSALAMLTKYAPTDACDGSIHSTVSD</sequence>
<dbReference type="EnsemblMetazoa" id="ACOM040512-RA">
    <property type="protein sequence ID" value="ACOM040512-PA.1"/>
    <property type="gene ID" value="ACOM040512"/>
</dbReference>
<protein>
    <submittedName>
        <fullName evidence="1">Uncharacterized protein</fullName>
    </submittedName>
</protein>
<evidence type="ECO:0000313" key="1">
    <source>
        <dbReference type="EnsemblMetazoa" id="ACOM040512-PA.1"/>
    </source>
</evidence>
<name>A0A8W7PZ13_ANOCL</name>
<organism evidence="1">
    <name type="scientific">Anopheles coluzzii</name>
    <name type="common">African malaria mosquito</name>
    <dbReference type="NCBI Taxonomy" id="1518534"/>
    <lineage>
        <taxon>Eukaryota</taxon>
        <taxon>Metazoa</taxon>
        <taxon>Ecdysozoa</taxon>
        <taxon>Arthropoda</taxon>
        <taxon>Hexapoda</taxon>
        <taxon>Insecta</taxon>
        <taxon>Pterygota</taxon>
        <taxon>Neoptera</taxon>
        <taxon>Endopterygota</taxon>
        <taxon>Diptera</taxon>
        <taxon>Nematocera</taxon>
        <taxon>Culicoidea</taxon>
        <taxon>Culicidae</taxon>
        <taxon>Anophelinae</taxon>
        <taxon>Anopheles</taxon>
    </lineage>
</organism>
<dbReference type="AlphaFoldDB" id="A0A8W7PZ13"/>
<reference evidence="1" key="1">
    <citation type="submission" date="2022-08" db="UniProtKB">
        <authorList>
            <consortium name="EnsemblMetazoa"/>
        </authorList>
    </citation>
    <scope>IDENTIFICATION</scope>
</reference>